<dbReference type="GeneID" id="81470890"/>
<dbReference type="AlphaFoldDB" id="A0A7G9TGU3"/>
<organism evidence="5 6">
    <name type="scientific">Pseudoxanthomonas mexicana</name>
    <dbReference type="NCBI Taxonomy" id="128785"/>
    <lineage>
        <taxon>Bacteria</taxon>
        <taxon>Pseudomonadati</taxon>
        <taxon>Pseudomonadota</taxon>
        <taxon>Gammaproteobacteria</taxon>
        <taxon>Lysobacterales</taxon>
        <taxon>Lysobacteraceae</taxon>
        <taxon>Pseudoxanthomonas</taxon>
    </lineage>
</organism>
<dbReference type="SUPFAM" id="SSF88946">
    <property type="entry name" value="Sigma2 domain of RNA polymerase sigma factors"/>
    <property type="match status" value="1"/>
</dbReference>
<dbReference type="InterPro" id="IPR013325">
    <property type="entry name" value="RNA_pol_sigma_r2"/>
</dbReference>
<dbReference type="GO" id="GO:0016987">
    <property type="term" value="F:sigma factor activity"/>
    <property type="evidence" value="ECO:0007669"/>
    <property type="project" value="UniProtKB-KW"/>
</dbReference>
<keyword evidence="3" id="KW-0238">DNA-binding</keyword>
<dbReference type="Proteomes" id="UP000515838">
    <property type="component" value="Chromosome"/>
</dbReference>
<dbReference type="EMBL" id="CP060731">
    <property type="protein sequence ID" value="QNN79318.1"/>
    <property type="molecule type" value="Genomic_DNA"/>
</dbReference>
<dbReference type="RefSeq" id="WP_187574462.1">
    <property type="nucleotide sequence ID" value="NZ_CP060731.1"/>
</dbReference>
<evidence type="ECO:0000313" key="6">
    <source>
        <dbReference type="Proteomes" id="UP000515838"/>
    </source>
</evidence>
<dbReference type="GO" id="GO:0003677">
    <property type="term" value="F:DNA binding"/>
    <property type="evidence" value="ECO:0007669"/>
    <property type="project" value="UniProtKB-KW"/>
</dbReference>
<evidence type="ECO:0000256" key="3">
    <source>
        <dbReference type="ARBA" id="ARBA00023125"/>
    </source>
</evidence>
<dbReference type="GO" id="GO:0006352">
    <property type="term" value="P:DNA-templated transcription initiation"/>
    <property type="evidence" value="ECO:0007669"/>
    <property type="project" value="InterPro"/>
</dbReference>
<evidence type="ECO:0000256" key="4">
    <source>
        <dbReference type="ARBA" id="ARBA00023163"/>
    </source>
</evidence>
<accession>A0A7G9TGU3</accession>
<keyword evidence="4" id="KW-0804">Transcription</keyword>
<dbReference type="Gene3D" id="1.10.10.10">
    <property type="entry name" value="Winged helix-like DNA-binding domain superfamily/Winged helix DNA-binding domain"/>
    <property type="match status" value="1"/>
</dbReference>
<dbReference type="InterPro" id="IPR039425">
    <property type="entry name" value="RNA_pol_sigma-70-like"/>
</dbReference>
<dbReference type="InterPro" id="IPR036388">
    <property type="entry name" value="WH-like_DNA-bd_sf"/>
</dbReference>
<evidence type="ECO:0000256" key="1">
    <source>
        <dbReference type="ARBA" id="ARBA00023015"/>
    </source>
</evidence>
<proteinExistence type="predicted"/>
<keyword evidence="2" id="KW-0731">Sigma factor</keyword>
<protein>
    <submittedName>
        <fullName evidence="5">Transcriptional regulator</fullName>
    </submittedName>
</protein>
<evidence type="ECO:0000313" key="5">
    <source>
        <dbReference type="EMBL" id="QNN79318.1"/>
    </source>
</evidence>
<evidence type="ECO:0000256" key="2">
    <source>
        <dbReference type="ARBA" id="ARBA00023082"/>
    </source>
</evidence>
<gene>
    <name evidence="5" type="ORF">IAE60_07920</name>
</gene>
<dbReference type="PANTHER" id="PTHR43133">
    <property type="entry name" value="RNA POLYMERASE ECF-TYPE SIGMA FACTO"/>
    <property type="match status" value="1"/>
</dbReference>
<sequence length="221" mass="24305">MTLADHRALRAQALRLCRRADEADDLVQETLLAGVLAGRHDMPWLSGVLRRQAAMAARSGVRRRRREALAAMPAENVLEPPDSHEAARMSRPPAWLAALPPSARRLAVLALHGLSADEIHWILRIEPTAFRQRLTRIRRALATQSPQLRAESLALAYVRDPARSADLPFGLVRRALKAAMRVGDGLGTHDPDGHLVLIDAGAHTSRLRGNVRTGITQEDIP</sequence>
<reference evidence="5 6" key="1">
    <citation type="submission" date="2020-08" db="EMBL/GenBank/DDBJ databases">
        <title>Streptomycin Non-resistant strain, P. mexicana.</title>
        <authorList>
            <person name="Ganesh-Kumar S."/>
            <person name="Zhe T."/>
            <person name="Yu Z."/>
            <person name="Min Y."/>
        </authorList>
    </citation>
    <scope>NUCLEOTIDE SEQUENCE [LARGE SCALE GENOMIC DNA]</scope>
    <source>
        <strain evidence="5 6">GTZY2</strain>
    </source>
</reference>
<dbReference type="PANTHER" id="PTHR43133:SF8">
    <property type="entry name" value="RNA POLYMERASE SIGMA FACTOR HI_1459-RELATED"/>
    <property type="match status" value="1"/>
</dbReference>
<name>A0A7G9TGU3_PSEMX</name>
<keyword evidence="1" id="KW-0805">Transcription regulation</keyword>